<evidence type="ECO:0000313" key="7">
    <source>
        <dbReference type="Proteomes" id="UP000051176"/>
    </source>
</evidence>
<dbReference type="PANTHER" id="PTHR47053">
    <property type="entry name" value="MUREIN DD-ENDOPEPTIDASE MEPH-RELATED"/>
    <property type="match status" value="1"/>
</dbReference>
<dbReference type="PANTHER" id="PTHR47053:SF1">
    <property type="entry name" value="MUREIN DD-ENDOPEPTIDASE MEPH-RELATED"/>
    <property type="match status" value="1"/>
</dbReference>
<evidence type="ECO:0000256" key="4">
    <source>
        <dbReference type="ARBA" id="ARBA00022807"/>
    </source>
</evidence>
<comment type="similarity">
    <text evidence="1">Belongs to the peptidase C40 family.</text>
</comment>
<dbReference type="PROSITE" id="PS51935">
    <property type="entry name" value="NLPC_P60"/>
    <property type="match status" value="1"/>
</dbReference>
<comment type="caution">
    <text evidence="6">The sequence shown here is derived from an EMBL/GenBank/DDBJ whole genome shotgun (WGS) entry which is preliminary data.</text>
</comment>
<dbReference type="AlphaFoldDB" id="A0A0R1GS34"/>
<dbReference type="InterPro" id="IPR038765">
    <property type="entry name" value="Papain-like_cys_pep_sf"/>
</dbReference>
<evidence type="ECO:0000256" key="1">
    <source>
        <dbReference type="ARBA" id="ARBA00007074"/>
    </source>
</evidence>
<reference evidence="6 7" key="1">
    <citation type="journal article" date="2015" name="Genome Announc.">
        <title>Expanding the biotechnology potential of lactobacilli through comparative genomics of 213 strains and associated genera.</title>
        <authorList>
            <person name="Sun Z."/>
            <person name="Harris H.M."/>
            <person name="McCann A."/>
            <person name="Guo C."/>
            <person name="Argimon S."/>
            <person name="Zhang W."/>
            <person name="Yang X."/>
            <person name="Jeffery I.B."/>
            <person name="Cooney J.C."/>
            <person name="Kagawa T.F."/>
            <person name="Liu W."/>
            <person name="Song Y."/>
            <person name="Salvetti E."/>
            <person name="Wrobel A."/>
            <person name="Rasinkangas P."/>
            <person name="Parkhill J."/>
            <person name="Rea M.C."/>
            <person name="O'Sullivan O."/>
            <person name="Ritari J."/>
            <person name="Douillard F.P."/>
            <person name="Paul Ross R."/>
            <person name="Yang R."/>
            <person name="Briner A.E."/>
            <person name="Felis G.E."/>
            <person name="de Vos W.M."/>
            <person name="Barrangou R."/>
            <person name="Klaenhammer T.R."/>
            <person name="Caufield P.W."/>
            <person name="Cui Y."/>
            <person name="Zhang H."/>
            <person name="O'Toole P.W."/>
        </authorList>
    </citation>
    <scope>NUCLEOTIDE SEQUENCE [LARGE SCALE GENOMIC DNA]</scope>
    <source>
        <strain evidence="6 7">ATCC 53295</strain>
    </source>
</reference>
<keyword evidence="2" id="KW-0645">Protease</keyword>
<evidence type="ECO:0000313" key="6">
    <source>
        <dbReference type="EMBL" id="KRK36838.1"/>
    </source>
</evidence>
<keyword evidence="4" id="KW-0788">Thiol protease</keyword>
<dbReference type="InterPro" id="IPR000064">
    <property type="entry name" value="NLP_P60_dom"/>
</dbReference>
<dbReference type="Pfam" id="PF00877">
    <property type="entry name" value="NLPC_P60"/>
    <property type="match status" value="1"/>
</dbReference>
<dbReference type="EMBL" id="AZCZ01000015">
    <property type="protein sequence ID" value="KRK36838.1"/>
    <property type="molecule type" value="Genomic_DNA"/>
</dbReference>
<dbReference type="Proteomes" id="UP000051176">
    <property type="component" value="Unassembled WGS sequence"/>
</dbReference>
<evidence type="ECO:0000259" key="5">
    <source>
        <dbReference type="PROSITE" id="PS51935"/>
    </source>
</evidence>
<dbReference type="GO" id="GO:0006508">
    <property type="term" value="P:proteolysis"/>
    <property type="evidence" value="ECO:0007669"/>
    <property type="project" value="UniProtKB-KW"/>
</dbReference>
<protein>
    <recommendedName>
        <fullName evidence="5">NlpC/P60 domain-containing protein</fullName>
    </recommendedName>
</protein>
<dbReference type="STRING" id="357278.IV61_GL000517"/>
<dbReference type="eggNOG" id="COG0791">
    <property type="taxonomic scope" value="Bacteria"/>
</dbReference>
<keyword evidence="3" id="KW-0378">Hydrolase</keyword>
<dbReference type="InterPro" id="IPR051202">
    <property type="entry name" value="Peptidase_C40"/>
</dbReference>
<name>A0A0R1GS34_9LACO</name>
<gene>
    <name evidence="6" type="ORF">FD07_GL000422</name>
</gene>
<evidence type="ECO:0000256" key="2">
    <source>
        <dbReference type="ARBA" id="ARBA00022670"/>
    </source>
</evidence>
<evidence type="ECO:0000256" key="3">
    <source>
        <dbReference type="ARBA" id="ARBA00022801"/>
    </source>
</evidence>
<sequence>MKANKLIRYALIGLIATGGGILLEQEPAQASYNTMFAREGYFSTHEKVDATSSFDRKVSTYKSVYITQTKHGAVRNASLMFYSKPQTSKFNGYAKHWINVRQLKNGKVYAYNDKTVYGNYLVSYHQLSKGHGSNIKAGSRKVNVHFSKAGNVLFKYQKNLLTVHLRSGRITLNGKATQARNNRVFKRAVPKHGTRVNRLVADAKRYLSVPYRYAGRDAFGGLDCASFVDQVYLDVEHRDIGGMTGVQQKLGKHVAVSKAKKGDLLFWQIAGQKYTYHVAMAIGHGKLIEEAGKSVHISKISHRHPQFAIHMK</sequence>
<proteinExistence type="inferred from homology"/>
<dbReference type="RefSeq" id="WP_020089209.1">
    <property type="nucleotide sequence ID" value="NZ_AZCZ01000015.1"/>
</dbReference>
<dbReference type="PATRIC" id="fig|1267003.4.peg.457"/>
<organism evidence="6 7">
    <name type="scientific">Levilactobacillus parabrevis ATCC 53295</name>
    <dbReference type="NCBI Taxonomy" id="1267003"/>
    <lineage>
        <taxon>Bacteria</taxon>
        <taxon>Bacillati</taxon>
        <taxon>Bacillota</taxon>
        <taxon>Bacilli</taxon>
        <taxon>Lactobacillales</taxon>
        <taxon>Lactobacillaceae</taxon>
        <taxon>Levilactobacillus</taxon>
    </lineage>
</organism>
<accession>A0A0R1GS34</accession>
<dbReference type="Gene3D" id="3.90.1720.10">
    <property type="entry name" value="endopeptidase domain like (from Nostoc punctiforme)"/>
    <property type="match status" value="1"/>
</dbReference>
<feature type="domain" description="NlpC/P60" evidence="5">
    <location>
        <begin position="193"/>
        <end position="312"/>
    </location>
</feature>
<keyword evidence="7" id="KW-1185">Reference proteome</keyword>
<dbReference type="OrthoDB" id="1654978at2"/>
<dbReference type="GO" id="GO:0008234">
    <property type="term" value="F:cysteine-type peptidase activity"/>
    <property type="evidence" value="ECO:0007669"/>
    <property type="project" value="UniProtKB-KW"/>
</dbReference>
<dbReference type="SUPFAM" id="SSF54001">
    <property type="entry name" value="Cysteine proteinases"/>
    <property type="match status" value="1"/>
</dbReference>